<dbReference type="InterPro" id="IPR001811">
    <property type="entry name" value="Chemokine_IL8-like_dom"/>
</dbReference>
<name>A0A3B4GFL3_9CICH</name>
<keyword evidence="1" id="KW-0202">Cytokine</keyword>
<dbReference type="SUPFAM" id="SSF54117">
    <property type="entry name" value="Interleukin 8-like chemokines"/>
    <property type="match status" value="1"/>
</dbReference>
<dbReference type="InterPro" id="IPR036048">
    <property type="entry name" value="Interleukin_8-like_sf"/>
</dbReference>
<feature type="chain" id="PRO_5017444498" description="Chemokine interleukin-8-like domain-containing protein" evidence="2">
    <location>
        <begin position="24"/>
        <end position="101"/>
    </location>
</feature>
<organism evidence="4">
    <name type="scientific">Pundamilia nyererei</name>
    <dbReference type="NCBI Taxonomy" id="303518"/>
    <lineage>
        <taxon>Eukaryota</taxon>
        <taxon>Metazoa</taxon>
        <taxon>Chordata</taxon>
        <taxon>Craniata</taxon>
        <taxon>Vertebrata</taxon>
        <taxon>Euteleostomi</taxon>
        <taxon>Actinopterygii</taxon>
        <taxon>Neopterygii</taxon>
        <taxon>Teleostei</taxon>
        <taxon>Neoteleostei</taxon>
        <taxon>Acanthomorphata</taxon>
        <taxon>Ovalentaria</taxon>
        <taxon>Cichlomorphae</taxon>
        <taxon>Cichliformes</taxon>
        <taxon>Cichlidae</taxon>
        <taxon>African cichlids</taxon>
        <taxon>Pseudocrenilabrinae</taxon>
        <taxon>Haplochromini</taxon>
        <taxon>Pundamilia</taxon>
    </lineage>
</organism>
<dbReference type="GO" id="GO:0008009">
    <property type="term" value="F:chemokine activity"/>
    <property type="evidence" value="ECO:0007669"/>
    <property type="project" value="InterPro"/>
</dbReference>
<evidence type="ECO:0000256" key="1">
    <source>
        <dbReference type="ARBA" id="ARBA00022514"/>
    </source>
</evidence>
<protein>
    <recommendedName>
        <fullName evidence="3">Chemokine interleukin-8-like domain-containing protein</fullName>
    </recommendedName>
</protein>
<evidence type="ECO:0000256" key="2">
    <source>
        <dbReference type="SAM" id="SignalP"/>
    </source>
</evidence>
<feature type="domain" description="Chemokine interleukin-8-like" evidence="3">
    <location>
        <begin position="23"/>
        <end position="83"/>
    </location>
</feature>
<reference evidence="4" key="1">
    <citation type="submission" date="2023-09" db="UniProtKB">
        <authorList>
            <consortium name="Ensembl"/>
        </authorList>
    </citation>
    <scope>IDENTIFICATION</scope>
</reference>
<dbReference type="GeneTree" id="ENSGT01150000287013"/>
<sequence length="101" mass="11195">MSVKILSITLLLLSLCVTRPGKRQPCCVDVTNMDKSAKVVGETYREQAARPPCVKAIIFNTGNEGQLCADPNAQWVKDLTARMTKQQLFPLLTLCLCDLKK</sequence>
<dbReference type="Gene3D" id="2.40.50.40">
    <property type="match status" value="1"/>
</dbReference>
<proteinExistence type="predicted"/>
<dbReference type="SMART" id="SM00199">
    <property type="entry name" value="SCY"/>
    <property type="match status" value="1"/>
</dbReference>
<keyword evidence="2" id="KW-0732">Signal</keyword>
<evidence type="ECO:0000259" key="3">
    <source>
        <dbReference type="SMART" id="SM00199"/>
    </source>
</evidence>
<feature type="signal peptide" evidence="2">
    <location>
        <begin position="1"/>
        <end position="23"/>
    </location>
</feature>
<dbReference type="GO" id="GO:0005615">
    <property type="term" value="C:extracellular space"/>
    <property type="evidence" value="ECO:0007669"/>
    <property type="project" value="UniProtKB-KW"/>
</dbReference>
<dbReference type="AlphaFoldDB" id="A0A3B4GFL3"/>
<dbReference type="GO" id="GO:0006955">
    <property type="term" value="P:immune response"/>
    <property type="evidence" value="ECO:0007669"/>
    <property type="project" value="InterPro"/>
</dbReference>
<dbReference type="Ensembl" id="ENSPNYT00000020780.1">
    <property type="protein sequence ID" value="ENSPNYP00000020281.1"/>
    <property type="gene ID" value="ENSPNYG00000015343.1"/>
</dbReference>
<accession>A0A3B4GFL3</accession>
<dbReference type="Pfam" id="PF00048">
    <property type="entry name" value="IL8"/>
    <property type="match status" value="1"/>
</dbReference>
<evidence type="ECO:0000313" key="4">
    <source>
        <dbReference type="Ensembl" id="ENSPNYP00000020281.1"/>
    </source>
</evidence>
<dbReference type="CDD" id="cd00169">
    <property type="entry name" value="Chemokine"/>
    <property type="match status" value="1"/>
</dbReference>